<evidence type="ECO:0000256" key="3">
    <source>
        <dbReference type="ARBA" id="ARBA00022448"/>
    </source>
</evidence>
<dbReference type="InterPro" id="IPR015856">
    <property type="entry name" value="ABC_transpr_CbiO/EcfA_su"/>
</dbReference>
<keyword evidence="9" id="KW-0472">Membrane</keyword>
<dbReference type="PROSITE" id="PS00211">
    <property type="entry name" value="ABC_TRANSPORTER_1"/>
    <property type="match status" value="1"/>
</dbReference>
<keyword evidence="6" id="KW-0547">Nucleotide-binding</keyword>
<dbReference type="PANTHER" id="PTHR43553">
    <property type="entry name" value="HEAVY METAL TRANSPORTER"/>
    <property type="match status" value="1"/>
</dbReference>
<dbReference type="HOGENOM" id="CLU_000604_86_7_9"/>
<gene>
    <name evidence="12" type="ORF">HMPREF1983_01099</name>
</gene>
<keyword evidence="4" id="KW-1003">Cell membrane</keyword>
<keyword evidence="8" id="KW-1278">Translocase</keyword>
<evidence type="ECO:0000256" key="9">
    <source>
        <dbReference type="ARBA" id="ARBA00023136"/>
    </source>
</evidence>
<protein>
    <submittedName>
        <fullName evidence="12">ABC transporter, ATP-binding protein</fullName>
    </submittedName>
</protein>
<dbReference type="GO" id="GO:0043190">
    <property type="term" value="C:ATP-binding cassette (ABC) transporter complex"/>
    <property type="evidence" value="ECO:0007669"/>
    <property type="project" value="TreeGrafter"/>
</dbReference>
<dbReference type="SUPFAM" id="SSF52540">
    <property type="entry name" value="P-loop containing nucleoside triphosphate hydrolases"/>
    <property type="match status" value="2"/>
</dbReference>
<feature type="domain" description="ABC transporter" evidence="11">
    <location>
        <begin position="272"/>
        <end position="488"/>
    </location>
</feature>
<keyword evidence="3" id="KW-0813">Transport</keyword>
<organism evidence="12 13">
    <name type="scientific">Gemella bergeri ATCC 700627</name>
    <dbReference type="NCBI Taxonomy" id="1321820"/>
    <lineage>
        <taxon>Bacteria</taxon>
        <taxon>Bacillati</taxon>
        <taxon>Bacillota</taxon>
        <taxon>Bacilli</taxon>
        <taxon>Bacillales</taxon>
        <taxon>Gemellaceae</taxon>
        <taxon>Gemella</taxon>
    </lineage>
</organism>
<evidence type="ECO:0000256" key="1">
    <source>
        <dbReference type="ARBA" id="ARBA00004202"/>
    </source>
</evidence>
<evidence type="ECO:0000259" key="11">
    <source>
        <dbReference type="PROSITE" id="PS50893"/>
    </source>
</evidence>
<comment type="function">
    <text evidence="10">Probably part of an ABC transporter complex. Responsible for energy coupling to the transport system.</text>
</comment>
<proteinExistence type="inferred from homology"/>
<keyword evidence="5" id="KW-0677">Repeat</keyword>
<dbReference type="Pfam" id="PF00005">
    <property type="entry name" value="ABC_tran"/>
    <property type="match status" value="2"/>
</dbReference>
<name>U2QMQ8_9BACL</name>
<dbReference type="GO" id="GO:0042626">
    <property type="term" value="F:ATPase-coupled transmembrane transporter activity"/>
    <property type="evidence" value="ECO:0007669"/>
    <property type="project" value="TreeGrafter"/>
</dbReference>
<evidence type="ECO:0000256" key="2">
    <source>
        <dbReference type="ARBA" id="ARBA00005417"/>
    </source>
</evidence>
<dbReference type="GO" id="GO:0016887">
    <property type="term" value="F:ATP hydrolysis activity"/>
    <property type="evidence" value="ECO:0007669"/>
    <property type="project" value="InterPro"/>
</dbReference>
<dbReference type="SMART" id="SM00382">
    <property type="entry name" value="AAA"/>
    <property type="match status" value="2"/>
</dbReference>
<dbReference type="RefSeq" id="WP_021752278.1">
    <property type="nucleotide sequence ID" value="NZ_KI271792.1"/>
</dbReference>
<keyword evidence="13" id="KW-1185">Reference proteome</keyword>
<dbReference type="InterPro" id="IPR050095">
    <property type="entry name" value="ECF_ABC_transporter_ATP-bd"/>
</dbReference>
<dbReference type="CDD" id="cd03225">
    <property type="entry name" value="ABC_cobalt_CbiO_domain1"/>
    <property type="match status" value="1"/>
</dbReference>
<dbReference type="Gene3D" id="3.40.50.300">
    <property type="entry name" value="P-loop containing nucleotide triphosphate hydrolases"/>
    <property type="match status" value="2"/>
</dbReference>
<evidence type="ECO:0000256" key="8">
    <source>
        <dbReference type="ARBA" id="ARBA00022967"/>
    </source>
</evidence>
<evidence type="ECO:0000256" key="4">
    <source>
        <dbReference type="ARBA" id="ARBA00022475"/>
    </source>
</evidence>
<comment type="caution">
    <text evidence="12">The sequence shown here is derived from an EMBL/GenBank/DDBJ whole genome shotgun (WGS) entry which is preliminary data.</text>
</comment>
<keyword evidence="7 12" id="KW-0067">ATP-binding</keyword>
<dbReference type="PANTHER" id="PTHR43553:SF23">
    <property type="entry name" value="ABC TRANSPORTER ATP-BINDING COMPONENT"/>
    <property type="match status" value="1"/>
</dbReference>
<accession>U2QMQ8</accession>
<evidence type="ECO:0000256" key="10">
    <source>
        <dbReference type="ARBA" id="ARBA00025157"/>
    </source>
</evidence>
<dbReference type="GO" id="GO:0005524">
    <property type="term" value="F:ATP binding"/>
    <property type="evidence" value="ECO:0007669"/>
    <property type="project" value="UniProtKB-KW"/>
</dbReference>
<dbReference type="AlphaFoldDB" id="U2QMQ8"/>
<evidence type="ECO:0000256" key="7">
    <source>
        <dbReference type="ARBA" id="ARBA00022840"/>
    </source>
</evidence>
<dbReference type="PATRIC" id="fig|1321820.3.peg.1066"/>
<dbReference type="Proteomes" id="UP000016637">
    <property type="component" value="Unassembled WGS sequence"/>
</dbReference>
<comment type="similarity">
    <text evidence="2">Belongs to the ABC transporter superfamily.</text>
</comment>
<dbReference type="InterPro" id="IPR017871">
    <property type="entry name" value="ABC_transporter-like_CS"/>
</dbReference>
<dbReference type="InterPro" id="IPR027417">
    <property type="entry name" value="P-loop_NTPase"/>
</dbReference>
<comment type="subcellular location">
    <subcellularLocation>
        <location evidence="1">Cell membrane</location>
        <topology evidence="1">Peripheral membrane protein</topology>
    </subcellularLocation>
</comment>
<dbReference type="eggNOG" id="COG1129">
    <property type="taxonomic scope" value="Bacteria"/>
</dbReference>
<evidence type="ECO:0000313" key="13">
    <source>
        <dbReference type="Proteomes" id="UP000016637"/>
    </source>
</evidence>
<reference evidence="12 13" key="1">
    <citation type="submission" date="2013-08" db="EMBL/GenBank/DDBJ databases">
        <authorList>
            <person name="Weinstock G."/>
            <person name="Sodergren E."/>
            <person name="Wylie T."/>
            <person name="Fulton L."/>
            <person name="Fulton R."/>
            <person name="Fronick C."/>
            <person name="O'Laughlin M."/>
            <person name="Godfrey J."/>
            <person name="Miner T."/>
            <person name="Herter B."/>
            <person name="Appelbaum E."/>
            <person name="Cordes M."/>
            <person name="Lek S."/>
            <person name="Wollam A."/>
            <person name="Pepin K.H."/>
            <person name="Palsikar V.B."/>
            <person name="Mitreva M."/>
            <person name="Wilson R.K."/>
        </authorList>
    </citation>
    <scope>NUCLEOTIDE SEQUENCE [LARGE SCALE GENOMIC DNA]</scope>
    <source>
        <strain evidence="12 13">ATCC 700627</strain>
    </source>
</reference>
<evidence type="ECO:0000313" key="12">
    <source>
        <dbReference type="EMBL" id="ERK57459.1"/>
    </source>
</evidence>
<dbReference type="InterPro" id="IPR003439">
    <property type="entry name" value="ABC_transporter-like_ATP-bd"/>
</dbReference>
<feature type="domain" description="ABC transporter" evidence="11">
    <location>
        <begin position="2"/>
        <end position="241"/>
    </location>
</feature>
<dbReference type="EMBL" id="AWVP01000067">
    <property type="protein sequence ID" value="ERK57459.1"/>
    <property type="molecule type" value="Genomic_DNA"/>
</dbReference>
<evidence type="ECO:0000256" key="5">
    <source>
        <dbReference type="ARBA" id="ARBA00022737"/>
    </source>
</evidence>
<dbReference type="InterPro" id="IPR003593">
    <property type="entry name" value="AAA+_ATPase"/>
</dbReference>
<evidence type="ECO:0000256" key="6">
    <source>
        <dbReference type="ARBA" id="ARBA00022741"/>
    </source>
</evidence>
<sequence>MIRIENINFRYKGSEKQDLKNISLEIKEGETILLCGASGCGKTTVTRLINGLIPHYYKGELEGNLRVANFDIVNTELYELAGTVGSVFQNPRSQFFSLDTEGEIAFGPENLGLSVAEIVDRKNKIMQEMNLDNLKGRSLFELSGGEKQKIACASVAALKPKIMLLDEPSSNLDWKAIEDLREIILQWKKQGKTIVISEHRLWYLKDLIDRVIYMEDGEIKKEWQEEFSKLNEDELRNMKLRPVNLEPKYISQFTDELDNIDKPVILTNGDKIQLKNFTFRYKRRKEKKVDKSKLDLEIPNLTVKKGSIIGVTGKNGAGKSTFLRCLCGLEKSCKGELKIGENIYRGKELIRKSYMVMQDVNHQLFTDSVVGEVLLSMEKEDISVCHKILDNLGLLEFKDKHPMALSGGQKQRVAIASAMAAEAEILLFDEPTSGLDYLHMCAVSELLQNLVNQGKTLFVSTHDPELIKLCCDFVLQIEDGKVVKYFEV</sequence>
<dbReference type="PROSITE" id="PS50893">
    <property type="entry name" value="ABC_TRANSPORTER_2"/>
    <property type="match status" value="2"/>
</dbReference>